<keyword evidence="9" id="KW-0472">Membrane</keyword>
<dbReference type="InParanoid" id="E9H9V6"/>
<keyword evidence="4" id="KW-0808">Transferase</keyword>
<organism evidence="11 12">
    <name type="scientific">Daphnia pulex</name>
    <name type="common">Water flea</name>
    <dbReference type="NCBI Taxonomy" id="6669"/>
    <lineage>
        <taxon>Eukaryota</taxon>
        <taxon>Metazoa</taxon>
        <taxon>Ecdysozoa</taxon>
        <taxon>Arthropoda</taxon>
        <taxon>Crustacea</taxon>
        <taxon>Branchiopoda</taxon>
        <taxon>Diplostraca</taxon>
        <taxon>Cladocera</taxon>
        <taxon>Anomopoda</taxon>
        <taxon>Daphniidae</taxon>
        <taxon>Daphnia</taxon>
    </lineage>
</organism>
<dbReference type="InterPro" id="IPR002659">
    <property type="entry name" value="Glyco_trans_31"/>
</dbReference>
<comment type="similarity">
    <text evidence="2 10">Belongs to the glycosyltransferase 31 family.</text>
</comment>
<evidence type="ECO:0000256" key="5">
    <source>
        <dbReference type="ARBA" id="ARBA00022692"/>
    </source>
</evidence>
<evidence type="ECO:0000256" key="7">
    <source>
        <dbReference type="ARBA" id="ARBA00022989"/>
    </source>
</evidence>
<dbReference type="HOGENOM" id="CLU_036849_6_0_1"/>
<dbReference type="Proteomes" id="UP000000305">
    <property type="component" value="Unassembled WGS sequence"/>
</dbReference>
<dbReference type="OMA" id="EQEANTH"/>
<keyword evidence="5" id="KW-0812">Transmembrane</keyword>
<keyword evidence="8 10" id="KW-0333">Golgi apparatus</keyword>
<sequence>MRNHSHPEHITNISLNNKASIQAETNLTIIDREFFDYLANHLRDTPYPGVGNYIRYTVARLGLAPLVGVEPLLAEFGPVINDVLSFTYPISIPPCQHHFLANQTIVLLVNSAPGNFDRRKIIRQTWKNHFKAPHIDADRLGIAGFAFVLALTDNNVTQNQIEQEANTHGDMIQIGISDFYRNLSLKVAGLFHWLYSNCARVDFVAKLDDDVYVNVRNLARFVQTYRHQSNQSMFGSAAGNLWPARDGKWNMTFEDWPWNEYPPYFLGPAVLFPSSTILPLLAALQTTPMMPIDDVYYSGMCTEKAGVVLRFSTNSTR</sequence>
<keyword evidence="6" id="KW-0735">Signal-anchor</keyword>
<evidence type="ECO:0000256" key="8">
    <source>
        <dbReference type="ARBA" id="ARBA00023034"/>
    </source>
</evidence>
<dbReference type="eggNOG" id="KOG2287">
    <property type="taxonomic scope" value="Eukaryota"/>
</dbReference>
<evidence type="ECO:0000256" key="10">
    <source>
        <dbReference type="RuleBase" id="RU363063"/>
    </source>
</evidence>
<dbReference type="EMBL" id="GL732609">
    <property type="protein sequence ID" value="EFX71543.1"/>
    <property type="molecule type" value="Genomic_DNA"/>
</dbReference>
<keyword evidence="3 10" id="KW-0328">Glycosyltransferase</keyword>
<gene>
    <name evidence="11" type="ORF">DAPPUDRAFT_111641</name>
</gene>
<dbReference type="STRING" id="6669.E9H9V6"/>
<proteinExistence type="inferred from homology"/>
<dbReference type="Gene3D" id="3.90.550.50">
    <property type="match status" value="1"/>
</dbReference>
<accession>E9H9V6</accession>
<keyword evidence="12" id="KW-1185">Reference proteome</keyword>
<keyword evidence="7" id="KW-1133">Transmembrane helix</keyword>
<dbReference type="FunFam" id="3.90.550.50:FF:000072">
    <property type="entry name" value="Hexosyltransferase"/>
    <property type="match status" value="1"/>
</dbReference>
<evidence type="ECO:0000313" key="11">
    <source>
        <dbReference type="EMBL" id="EFX71543.1"/>
    </source>
</evidence>
<evidence type="ECO:0000313" key="12">
    <source>
        <dbReference type="Proteomes" id="UP000000305"/>
    </source>
</evidence>
<evidence type="ECO:0000256" key="1">
    <source>
        <dbReference type="ARBA" id="ARBA00004323"/>
    </source>
</evidence>
<dbReference type="EC" id="2.4.1.-" evidence="10"/>
<reference evidence="11 12" key="1">
    <citation type="journal article" date="2011" name="Science">
        <title>The ecoresponsive genome of Daphnia pulex.</title>
        <authorList>
            <person name="Colbourne J.K."/>
            <person name="Pfrender M.E."/>
            <person name="Gilbert D."/>
            <person name="Thomas W.K."/>
            <person name="Tucker A."/>
            <person name="Oakley T.H."/>
            <person name="Tokishita S."/>
            <person name="Aerts A."/>
            <person name="Arnold G.J."/>
            <person name="Basu M.K."/>
            <person name="Bauer D.J."/>
            <person name="Caceres C.E."/>
            <person name="Carmel L."/>
            <person name="Casola C."/>
            <person name="Choi J.H."/>
            <person name="Detter J.C."/>
            <person name="Dong Q."/>
            <person name="Dusheyko S."/>
            <person name="Eads B.D."/>
            <person name="Frohlich T."/>
            <person name="Geiler-Samerotte K.A."/>
            <person name="Gerlach D."/>
            <person name="Hatcher P."/>
            <person name="Jogdeo S."/>
            <person name="Krijgsveld J."/>
            <person name="Kriventseva E.V."/>
            <person name="Kultz D."/>
            <person name="Laforsch C."/>
            <person name="Lindquist E."/>
            <person name="Lopez J."/>
            <person name="Manak J.R."/>
            <person name="Muller J."/>
            <person name="Pangilinan J."/>
            <person name="Patwardhan R.P."/>
            <person name="Pitluck S."/>
            <person name="Pritham E.J."/>
            <person name="Rechtsteiner A."/>
            <person name="Rho M."/>
            <person name="Rogozin I.B."/>
            <person name="Sakarya O."/>
            <person name="Salamov A."/>
            <person name="Schaack S."/>
            <person name="Shapiro H."/>
            <person name="Shiga Y."/>
            <person name="Skalitzky C."/>
            <person name="Smith Z."/>
            <person name="Souvorov A."/>
            <person name="Sung W."/>
            <person name="Tang Z."/>
            <person name="Tsuchiya D."/>
            <person name="Tu H."/>
            <person name="Vos H."/>
            <person name="Wang M."/>
            <person name="Wolf Y.I."/>
            <person name="Yamagata H."/>
            <person name="Yamada T."/>
            <person name="Ye Y."/>
            <person name="Shaw J.R."/>
            <person name="Andrews J."/>
            <person name="Crease T.J."/>
            <person name="Tang H."/>
            <person name="Lucas S.M."/>
            <person name="Robertson H.M."/>
            <person name="Bork P."/>
            <person name="Koonin E.V."/>
            <person name="Zdobnov E.M."/>
            <person name="Grigoriev I.V."/>
            <person name="Lynch M."/>
            <person name="Boore J.L."/>
        </authorList>
    </citation>
    <scope>NUCLEOTIDE SEQUENCE [LARGE SCALE GENOMIC DNA]</scope>
</reference>
<dbReference type="GO" id="GO:0016757">
    <property type="term" value="F:glycosyltransferase activity"/>
    <property type="evidence" value="ECO:0000318"/>
    <property type="project" value="GO_Central"/>
</dbReference>
<protein>
    <recommendedName>
        <fullName evidence="10">Hexosyltransferase</fullName>
        <ecNumber evidence="10">2.4.1.-</ecNumber>
    </recommendedName>
</protein>
<dbReference type="GO" id="GO:0000139">
    <property type="term" value="C:Golgi membrane"/>
    <property type="evidence" value="ECO:0000318"/>
    <property type="project" value="GO_Central"/>
</dbReference>
<dbReference type="GO" id="GO:0016758">
    <property type="term" value="F:hexosyltransferase activity"/>
    <property type="evidence" value="ECO:0007669"/>
    <property type="project" value="InterPro"/>
</dbReference>
<evidence type="ECO:0000256" key="9">
    <source>
        <dbReference type="ARBA" id="ARBA00023136"/>
    </source>
</evidence>
<dbReference type="PANTHER" id="PTHR11214:SF334">
    <property type="entry name" value="HEXOSYLTRANSFERASE"/>
    <property type="match status" value="1"/>
</dbReference>
<dbReference type="Pfam" id="PF01762">
    <property type="entry name" value="Galactosyl_T"/>
    <property type="match status" value="1"/>
</dbReference>
<evidence type="ECO:0000256" key="6">
    <source>
        <dbReference type="ARBA" id="ARBA00022968"/>
    </source>
</evidence>
<dbReference type="KEGG" id="dpx:DAPPUDRAFT_111641"/>
<evidence type="ECO:0000256" key="4">
    <source>
        <dbReference type="ARBA" id="ARBA00022679"/>
    </source>
</evidence>
<evidence type="ECO:0000256" key="2">
    <source>
        <dbReference type="ARBA" id="ARBA00008661"/>
    </source>
</evidence>
<dbReference type="OrthoDB" id="5512589at2759"/>
<dbReference type="PANTHER" id="PTHR11214">
    <property type="entry name" value="BETA-1,3-N-ACETYLGLUCOSAMINYLTRANSFERASE"/>
    <property type="match status" value="1"/>
</dbReference>
<comment type="subcellular location">
    <subcellularLocation>
        <location evidence="1 10">Golgi apparatus membrane</location>
        <topology evidence="1 10">Single-pass type II membrane protein</topology>
    </subcellularLocation>
</comment>
<dbReference type="GO" id="GO:0006493">
    <property type="term" value="P:protein O-linked glycosylation"/>
    <property type="evidence" value="ECO:0000318"/>
    <property type="project" value="GO_Central"/>
</dbReference>
<dbReference type="PhylomeDB" id="E9H9V6"/>
<name>E9H9V6_DAPPU</name>
<dbReference type="AlphaFoldDB" id="E9H9V6"/>
<evidence type="ECO:0000256" key="3">
    <source>
        <dbReference type="ARBA" id="ARBA00022676"/>
    </source>
</evidence>